<keyword evidence="1" id="KW-0472">Membrane</keyword>
<dbReference type="AlphaFoldDB" id="A0A4U1GII0"/>
<feature type="domain" description="FecR protein" evidence="2">
    <location>
        <begin position="123"/>
        <end position="209"/>
    </location>
</feature>
<evidence type="ECO:0000313" key="4">
    <source>
        <dbReference type="EMBL" id="TKC63918.1"/>
    </source>
</evidence>
<protein>
    <submittedName>
        <fullName evidence="4">FecR family protein</fullName>
    </submittedName>
</protein>
<dbReference type="Gene3D" id="3.55.50.30">
    <property type="match status" value="1"/>
</dbReference>
<evidence type="ECO:0000313" key="5">
    <source>
        <dbReference type="Proteomes" id="UP000309594"/>
    </source>
</evidence>
<evidence type="ECO:0000259" key="2">
    <source>
        <dbReference type="Pfam" id="PF04773"/>
    </source>
</evidence>
<feature type="transmembrane region" description="Helical" evidence="1">
    <location>
        <begin position="66"/>
        <end position="84"/>
    </location>
</feature>
<accession>A0A4U1GII0</accession>
<dbReference type="PANTHER" id="PTHR30273">
    <property type="entry name" value="PERIPLASMIC SIGNAL SENSOR AND SIGMA FACTOR ACTIVATOR FECR-RELATED"/>
    <property type="match status" value="1"/>
</dbReference>
<dbReference type="Proteomes" id="UP000309594">
    <property type="component" value="Unassembled WGS sequence"/>
</dbReference>
<dbReference type="InterPro" id="IPR012373">
    <property type="entry name" value="Ferrdict_sens_TM"/>
</dbReference>
<organism evidence="4 5">
    <name type="scientific">Pedobacter hiemivivus</name>
    <dbReference type="NCBI Taxonomy" id="2530454"/>
    <lineage>
        <taxon>Bacteria</taxon>
        <taxon>Pseudomonadati</taxon>
        <taxon>Bacteroidota</taxon>
        <taxon>Sphingobacteriia</taxon>
        <taxon>Sphingobacteriales</taxon>
        <taxon>Sphingobacteriaceae</taxon>
        <taxon>Pedobacter</taxon>
    </lineage>
</organism>
<feature type="domain" description="Protein FecR C-terminal" evidence="3">
    <location>
        <begin position="254"/>
        <end position="322"/>
    </location>
</feature>
<dbReference type="Pfam" id="PF04773">
    <property type="entry name" value="FecR"/>
    <property type="match status" value="1"/>
</dbReference>
<dbReference type="InterPro" id="IPR032508">
    <property type="entry name" value="FecR_C"/>
</dbReference>
<dbReference type="InterPro" id="IPR006860">
    <property type="entry name" value="FecR"/>
</dbReference>
<dbReference type="Gene3D" id="2.60.120.1440">
    <property type="match status" value="1"/>
</dbReference>
<reference evidence="4 5" key="1">
    <citation type="submission" date="2019-04" db="EMBL/GenBank/DDBJ databases">
        <title>Pedobacter sp. RP-1-16 sp. nov., isolated from Arctic soil.</title>
        <authorList>
            <person name="Dahal R.H."/>
            <person name="Kim D.-U."/>
        </authorList>
    </citation>
    <scope>NUCLEOTIDE SEQUENCE [LARGE SCALE GENOMIC DNA]</scope>
    <source>
        <strain evidence="4 5">RP-1-16</strain>
    </source>
</reference>
<dbReference type="EMBL" id="SWDX01000002">
    <property type="protein sequence ID" value="TKC63918.1"/>
    <property type="molecule type" value="Genomic_DNA"/>
</dbReference>
<dbReference type="PIRSF" id="PIRSF018266">
    <property type="entry name" value="FecR"/>
    <property type="match status" value="1"/>
</dbReference>
<keyword evidence="1" id="KW-1133">Transmembrane helix</keyword>
<name>A0A4U1GII0_9SPHI</name>
<sequence length="329" mass="37232">MKKHISKDIFERYAAGNCTEEERAIMDGWFLNELKQNESRPGVEQLLLAKEEMWNNIKPGRNIVPLIRWASIAAVAILAILFVYKFKNNTTSKPVVEQQTVKQQGTEELKDEVLFASKVENSMVKLPDGSIVIMQKGSKLTILSAFNKKHNREVELEGKAFFDIAHNPSKPFIIYSGKVRTTVLGTAFDVTAIPGDKMVMINVIRGLVEVKNIKSGRITYLKKNMQAIVDEKTDKIAQKNIDAEKELAWNHQDLEFKDISIGDAKSRLEDKFGYKISVQDPELRNATFNYSMRANESAESFIKSICAFIGASYTINHKNNTISIQPLNQ</sequence>
<dbReference type="Pfam" id="PF16344">
    <property type="entry name" value="FecR_C"/>
    <property type="match status" value="1"/>
</dbReference>
<dbReference type="GO" id="GO:0016989">
    <property type="term" value="F:sigma factor antagonist activity"/>
    <property type="evidence" value="ECO:0007669"/>
    <property type="project" value="TreeGrafter"/>
</dbReference>
<keyword evidence="1" id="KW-0812">Transmembrane</keyword>
<proteinExistence type="predicted"/>
<evidence type="ECO:0000256" key="1">
    <source>
        <dbReference type="SAM" id="Phobius"/>
    </source>
</evidence>
<dbReference type="RefSeq" id="WP_136879487.1">
    <property type="nucleotide sequence ID" value="NZ_SWDX01000002.1"/>
</dbReference>
<gene>
    <name evidence="4" type="ORF">FBD94_06130</name>
</gene>
<comment type="caution">
    <text evidence="4">The sequence shown here is derived from an EMBL/GenBank/DDBJ whole genome shotgun (WGS) entry which is preliminary data.</text>
</comment>
<evidence type="ECO:0000259" key="3">
    <source>
        <dbReference type="Pfam" id="PF16344"/>
    </source>
</evidence>
<dbReference type="PANTHER" id="PTHR30273:SF2">
    <property type="entry name" value="PROTEIN FECR"/>
    <property type="match status" value="1"/>
</dbReference>